<dbReference type="EC" id="2.4.1.-" evidence="4"/>
<dbReference type="Gene3D" id="3.40.50.2000">
    <property type="entry name" value="Glycogen Phosphorylase B"/>
    <property type="match status" value="2"/>
</dbReference>
<evidence type="ECO:0000256" key="2">
    <source>
        <dbReference type="ARBA" id="ARBA00022679"/>
    </source>
</evidence>
<dbReference type="PROSITE" id="PS00375">
    <property type="entry name" value="UDPGT"/>
    <property type="match status" value="1"/>
</dbReference>
<evidence type="ECO:0000256" key="4">
    <source>
        <dbReference type="RuleBase" id="RU362057"/>
    </source>
</evidence>
<dbReference type="CDD" id="cd03784">
    <property type="entry name" value="GT1_Gtf-like"/>
    <property type="match status" value="1"/>
</dbReference>
<dbReference type="GO" id="GO:0080044">
    <property type="term" value="F:quercetin 7-O-glucosyltransferase activity"/>
    <property type="evidence" value="ECO:0007669"/>
    <property type="project" value="TreeGrafter"/>
</dbReference>
<gene>
    <name evidence="5" type="ORF">RchiOBHm_Chr6g0248271</name>
</gene>
<dbReference type="EMBL" id="PDCK01000044">
    <property type="protein sequence ID" value="PRQ22254.1"/>
    <property type="molecule type" value="Genomic_DNA"/>
</dbReference>
<dbReference type="InterPro" id="IPR002213">
    <property type="entry name" value="UDP_glucos_trans"/>
</dbReference>
<dbReference type="GO" id="GO:0080043">
    <property type="term" value="F:quercetin 3-O-glucosyltransferase activity"/>
    <property type="evidence" value="ECO:0007669"/>
    <property type="project" value="TreeGrafter"/>
</dbReference>
<evidence type="ECO:0000256" key="3">
    <source>
        <dbReference type="RuleBase" id="RU003718"/>
    </source>
</evidence>
<accession>A0A2P6PJZ9</accession>
<sequence>MLGLYLTVSFSGETISCKQRNDGERTRKAHCLVLTYPTQGHINPMLQFAKLHHHKGLKVTLVTTHFLLNTLQLHAGSSKCNIALETISDGYEEGGFATAESTDAYLNRFWEIGPQTLTKLLRRMSSSEYPVDCIVYDAFMPWSLDVAKKFGIFGAIFFTQTVEASFSGGDEEILIPGLQLPLEAVDFPSFLCDLGSYPAVYDMVVGQFSNVDEADWILCNTFHELEPEARPTIPSMYLDNRLKEDKDYGVSLFKQNNDACMKWLNEQPKVSVVYVSFGSGAELGAEQMEELAWGLRSSKSNFLWVVRESEAGKIPKGFVEETSENGLVVSWCPQLEVLAHEAVGCFITHCGWNSTLESLSLGVPLLAMPQWTDQGTNAKYIMDVWKTGLKALADEKGIVRKDVVEHCIIEIMEGETGKESKECYEMEASG</sequence>
<evidence type="ECO:0000256" key="1">
    <source>
        <dbReference type="ARBA" id="ARBA00009995"/>
    </source>
</evidence>
<dbReference type="FunFam" id="3.40.50.2000:FF:000019">
    <property type="entry name" value="Glycosyltransferase"/>
    <property type="match status" value="1"/>
</dbReference>
<keyword evidence="2 3" id="KW-0808">Transferase</keyword>
<keyword evidence="6" id="KW-1185">Reference proteome</keyword>
<dbReference type="Gramene" id="PRQ22254">
    <property type="protein sequence ID" value="PRQ22254"/>
    <property type="gene ID" value="RchiOBHm_Chr6g0248271"/>
</dbReference>
<dbReference type="SUPFAM" id="SSF53756">
    <property type="entry name" value="UDP-Glycosyltransferase/glycogen phosphorylase"/>
    <property type="match status" value="1"/>
</dbReference>
<organism evidence="5 6">
    <name type="scientific">Rosa chinensis</name>
    <name type="common">China rose</name>
    <dbReference type="NCBI Taxonomy" id="74649"/>
    <lineage>
        <taxon>Eukaryota</taxon>
        <taxon>Viridiplantae</taxon>
        <taxon>Streptophyta</taxon>
        <taxon>Embryophyta</taxon>
        <taxon>Tracheophyta</taxon>
        <taxon>Spermatophyta</taxon>
        <taxon>Magnoliopsida</taxon>
        <taxon>eudicotyledons</taxon>
        <taxon>Gunneridae</taxon>
        <taxon>Pentapetalae</taxon>
        <taxon>rosids</taxon>
        <taxon>fabids</taxon>
        <taxon>Rosales</taxon>
        <taxon>Rosaceae</taxon>
        <taxon>Rosoideae</taxon>
        <taxon>Rosoideae incertae sedis</taxon>
        <taxon>Rosa</taxon>
    </lineage>
</organism>
<name>A0A2P6PJZ9_ROSCH</name>
<proteinExistence type="inferred from homology"/>
<dbReference type="PANTHER" id="PTHR11926">
    <property type="entry name" value="GLUCOSYL/GLUCURONOSYL TRANSFERASES"/>
    <property type="match status" value="1"/>
</dbReference>
<protein>
    <recommendedName>
        <fullName evidence="4">Glycosyltransferase</fullName>
        <ecNumber evidence="4">2.4.1.-</ecNumber>
    </recommendedName>
</protein>
<dbReference type="Pfam" id="PF00201">
    <property type="entry name" value="UDPGT"/>
    <property type="match status" value="1"/>
</dbReference>
<comment type="caution">
    <text evidence="5">The sequence shown here is derived from an EMBL/GenBank/DDBJ whole genome shotgun (WGS) entry which is preliminary data.</text>
</comment>
<keyword evidence="3" id="KW-0328">Glycosyltransferase</keyword>
<dbReference type="OMA" id="IWPKFRN"/>
<evidence type="ECO:0000313" key="6">
    <source>
        <dbReference type="Proteomes" id="UP000238479"/>
    </source>
</evidence>
<dbReference type="PANTHER" id="PTHR11926:SF1540">
    <property type="entry name" value="GLYCOSYLTRANSFERASE"/>
    <property type="match status" value="1"/>
</dbReference>
<reference evidence="5 6" key="1">
    <citation type="journal article" date="2018" name="Nat. Genet.">
        <title>The Rosa genome provides new insights in the design of modern roses.</title>
        <authorList>
            <person name="Bendahmane M."/>
        </authorList>
    </citation>
    <scope>NUCLEOTIDE SEQUENCE [LARGE SCALE GENOMIC DNA]</scope>
    <source>
        <strain evidence="6">cv. Old Blush</strain>
    </source>
</reference>
<evidence type="ECO:0000313" key="5">
    <source>
        <dbReference type="EMBL" id="PRQ22254.1"/>
    </source>
</evidence>
<dbReference type="AlphaFoldDB" id="A0A2P6PJZ9"/>
<dbReference type="Proteomes" id="UP000238479">
    <property type="component" value="Chromosome 6"/>
</dbReference>
<comment type="similarity">
    <text evidence="1 3">Belongs to the UDP-glycosyltransferase family.</text>
</comment>
<dbReference type="InterPro" id="IPR035595">
    <property type="entry name" value="UDP_glycos_trans_CS"/>
</dbReference>